<dbReference type="PANTHER" id="PTHR41534">
    <property type="entry name" value="BLR3401 PROTEIN"/>
    <property type="match status" value="1"/>
</dbReference>
<organism evidence="4 5">
    <name type="scientific">Rhodococcus zopfii</name>
    <dbReference type="NCBI Taxonomy" id="43772"/>
    <lineage>
        <taxon>Bacteria</taxon>
        <taxon>Bacillati</taxon>
        <taxon>Actinomycetota</taxon>
        <taxon>Actinomycetes</taxon>
        <taxon>Mycobacteriales</taxon>
        <taxon>Nocardiaceae</taxon>
        <taxon>Rhodococcus</taxon>
    </lineage>
</organism>
<feature type="region of interest" description="Disordered" evidence="3">
    <location>
        <begin position="1"/>
        <end position="23"/>
    </location>
</feature>
<gene>
    <name evidence="4" type="ORF">F8M49_26620</name>
</gene>
<accession>A0ABU3WVP9</accession>
<dbReference type="EMBL" id="WBMO01000005">
    <property type="protein sequence ID" value="MDV2478080.1"/>
    <property type="molecule type" value="Genomic_DNA"/>
</dbReference>
<keyword evidence="5" id="KW-1185">Reference proteome</keyword>
<comment type="caution">
    <text evidence="4">The sequence shown here is derived from an EMBL/GenBank/DDBJ whole genome shotgun (WGS) entry which is preliminary data.</text>
</comment>
<dbReference type="InterPro" id="IPR000391">
    <property type="entry name" value="Rng_hydr_dOase-bsu"/>
</dbReference>
<keyword evidence="4" id="KW-0223">Dioxygenase</keyword>
<sequence>MTTTAPEVPASMPASSSRVDDLSDVTRSQVEELLYLEAELLDDWKLDTWIGLYTDDCRYVVPCNDTPEADPARDLVLIDDDHLRLSCRVERLNSRRAHREYPHSSTSHQVSNVRLRAVADSAEGVAELPVVAEFVVWRFRGERSYTYVGRYDYRLRVVDGHLRIASKRCVLRMGSLRQVSDVAIIL</sequence>
<dbReference type="Proteomes" id="UP001275440">
    <property type="component" value="Unassembled WGS sequence"/>
</dbReference>
<reference evidence="4 5" key="1">
    <citation type="submission" date="2019-10" db="EMBL/GenBank/DDBJ databases">
        <title>Draft Genome Assembly of Rhodococcus zopfii DSM44189.</title>
        <authorList>
            <person name="Sutton J.M."/>
            <person name="Akob D.M."/>
            <person name="Bushman T.J."/>
        </authorList>
    </citation>
    <scope>NUCLEOTIDE SEQUENCE [LARGE SCALE GENOMIC DNA]</scope>
    <source>
        <strain evidence="4 5">DSM 44189</strain>
    </source>
</reference>
<dbReference type="Pfam" id="PF00866">
    <property type="entry name" value="Ring_hydroxyl_B"/>
    <property type="match status" value="1"/>
</dbReference>
<protein>
    <submittedName>
        <fullName evidence="4">Aromatic-ring-hydroxylating dioxygenase subunit beta</fullName>
    </submittedName>
</protein>
<comment type="similarity">
    <text evidence="1">Belongs to the bacterial ring-hydroxylating dioxygenase beta subunit family.</text>
</comment>
<name>A0ABU3WVP9_9NOCA</name>
<proteinExistence type="inferred from homology"/>
<evidence type="ECO:0000256" key="2">
    <source>
        <dbReference type="ARBA" id="ARBA00023002"/>
    </source>
</evidence>
<evidence type="ECO:0000256" key="3">
    <source>
        <dbReference type="SAM" id="MobiDB-lite"/>
    </source>
</evidence>
<evidence type="ECO:0000313" key="4">
    <source>
        <dbReference type="EMBL" id="MDV2478080.1"/>
    </source>
</evidence>
<dbReference type="InterPro" id="IPR032710">
    <property type="entry name" value="NTF2-like_dom_sf"/>
</dbReference>
<dbReference type="Gene3D" id="3.10.450.50">
    <property type="match status" value="1"/>
</dbReference>
<dbReference type="SUPFAM" id="SSF54427">
    <property type="entry name" value="NTF2-like"/>
    <property type="match status" value="1"/>
</dbReference>
<dbReference type="GO" id="GO:0051213">
    <property type="term" value="F:dioxygenase activity"/>
    <property type="evidence" value="ECO:0007669"/>
    <property type="project" value="UniProtKB-KW"/>
</dbReference>
<dbReference type="PANTHER" id="PTHR41534:SF2">
    <property type="entry name" value="3-PHENYLPROPIONATE_CINNAMIC ACID DIOXYGENASE SUBUNIT BETA"/>
    <property type="match status" value="1"/>
</dbReference>
<evidence type="ECO:0000256" key="1">
    <source>
        <dbReference type="ARBA" id="ARBA00009570"/>
    </source>
</evidence>
<keyword evidence="2" id="KW-0560">Oxidoreductase</keyword>
<evidence type="ECO:0000313" key="5">
    <source>
        <dbReference type="Proteomes" id="UP001275440"/>
    </source>
</evidence>